<reference evidence="13" key="1">
    <citation type="submission" date="2022-05" db="EMBL/GenBank/DDBJ databases">
        <title>Comparative Genomics of Spacecraft Associated Microbes.</title>
        <authorList>
            <person name="Tran M.T."/>
            <person name="Wright A."/>
            <person name="Seuylemezian A."/>
            <person name="Eisen J."/>
            <person name="Coil D."/>
        </authorList>
    </citation>
    <scope>NUCLEOTIDE SEQUENCE</scope>
    <source>
        <strain evidence="13">214.1.1</strain>
    </source>
</reference>
<evidence type="ECO:0000313" key="14">
    <source>
        <dbReference type="Proteomes" id="UP001139179"/>
    </source>
</evidence>
<organism evidence="13 14">
    <name type="scientific">Halalkalibacter oceani</name>
    <dbReference type="NCBI Taxonomy" id="1653776"/>
    <lineage>
        <taxon>Bacteria</taxon>
        <taxon>Bacillati</taxon>
        <taxon>Bacillota</taxon>
        <taxon>Bacilli</taxon>
        <taxon>Bacillales</taxon>
        <taxon>Bacillaceae</taxon>
        <taxon>Halalkalibacter</taxon>
    </lineage>
</organism>
<evidence type="ECO:0000256" key="8">
    <source>
        <dbReference type="ARBA" id="ARBA00047848"/>
    </source>
</evidence>
<feature type="domain" description="Prephenate dehydratase" evidence="11">
    <location>
        <begin position="2"/>
        <end position="180"/>
    </location>
</feature>
<dbReference type="PANTHER" id="PTHR21022:SF19">
    <property type="entry name" value="PREPHENATE DEHYDRATASE-RELATED"/>
    <property type="match status" value="1"/>
</dbReference>
<dbReference type="EMBL" id="JAMBOL010000001">
    <property type="protein sequence ID" value="MCM3712665.1"/>
    <property type="molecule type" value="Genomic_DNA"/>
</dbReference>
<dbReference type="InterPro" id="IPR001086">
    <property type="entry name" value="Preph_deHydtase"/>
</dbReference>
<dbReference type="NCBIfam" id="NF008865">
    <property type="entry name" value="PRK11898.1"/>
    <property type="match status" value="1"/>
</dbReference>
<evidence type="ECO:0000256" key="7">
    <source>
        <dbReference type="ARBA" id="ARBA00023239"/>
    </source>
</evidence>
<evidence type="ECO:0000256" key="4">
    <source>
        <dbReference type="ARBA" id="ARBA00022605"/>
    </source>
</evidence>
<dbReference type="RefSeq" id="WP_251221528.1">
    <property type="nucleotide sequence ID" value="NZ_JAMBOL010000001.1"/>
</dbReference>
<dbReference type="GO" id="GO:0009094">
    <property type="term" value="P:L-phenylalanine biosynthetic process"/>
    <property type="evidence" value="ECO:0007669"/>
    <property type="project" value="UniProtKB-KW"/>
</dbReference>
<dbReference type="FunFam" id="3.40.190.10:FF:000064">
    <property type="entry name" value="Prephenate dehydratase"/>
    <property type="match status" value="1"/>
</dbReference>
<dbReference type="Gene3D" id="3.30.70.260">
    <property type="match status" value="1"/>
</dbReference>
<dbReference type="SUPFAM" id="SSF55021">
    <property type="entry name" value="ACT-like"/>
    <property type="match status" value="1"/>
</dbReference>
<dbReference type="InterPro" id="IPR045865">
    <property type="entry name" value="ACT-like_dom_sf"/>
</dbReference>
<evidence type="ECO:0000259" key="11">
    <source>
        <dbReference type="PROSITE" id="PS51171"/>
    </source>
</evidence>
<dbReference type="Proteomes" id="UP001139179">
    <property type="component" value="Unassembled WGS sequence"/>
</dbReference>
<evidence type="ECO:0000256" key="1">
    <source>
        <dbReference type="ARBA" id="ARBA00004741"/>
    </source>
</evidence>
<comment type="pathway">
    <text evidence="1 10">Amino-acid biosynthesis; L-phenylalanine biosynthesis; phenylpyruvate from prephenate: step 1/1.</text>
</comment>
<keyword evidence="5 10" id="KW-0057">Aromatic amino acid biosynthesis</keyword>
<proteinExistence type="predicted"/>
<dbReference type="PROSITE" id="PS51171">
    <property type="entry name" value="PREPHENATE_DEHYDR_3"/>
    <property type="match status" value="1"/>
</dbReference>
<name>A0A9X2DMF0_9BACI</name>
<evidence type="ECO:0000259" key="12">
    <source>
        <dbReference type="PROSITE" id="PS51671"/>
    </source>
</evidence>
<dbReference type="EC" id="4.2.1.51" evidence="2 10"/>
<dbReference type="FunFam" id="3.40.190.10:FF:000034">
    <property type="entry name" value="Chorismate mutase/prephenate dehydratase"/>
    <property type="match status" value="1"/>
</dbReference>
<sequence>MKISYLGPKGTFTEMAARGLFKEQELVPYQTIPFCMDAVAAGEVDATIVPIENAIEGSVNMTLDYLIHKQRLPIIGGVTVPIAQHLLVHPENRQQPIEKIVSHPHAIAQCHDFLQAKLSGAEWEYMNSTGAAAEFVASHPEQKIAAIANELAAEEYQLVPLHENIHDYSHNRTSFVVLSRTLDMLHLQEPEHIADKTSLMVTLPSDFSGALHQVLSAFAWRKLNLTKIESRPTKTGLGNYFFLIDVDGLADDVLIPGAVSELEALGCGVDILGSYPCYQLVPQAEKIR</sequence>
<keyword evidence="14" id="KW-1185">Reference proteome</keyword>
<evidence type="ECO:0000256" key="2">
    <source>
        <dbReference type="ARBA" id="ARBA00013147"/>
    </source>
</evidence>
<dbReference type="PROSITE" id="PS51671">
    <property type="entry name" value="ACT"/>
    <property type="match status" value="1"/>
</dbReference>
<dbReference type="PANTHER" id="PTHR21022">
    <property type="entry name" value="PREPHENATE DEHYDRATASE P PROTEIN"/>
    <property type="match status" value="1"/>
</dbReference>
<dbReference type="SUPFAM" id="SSF53850">
    <property type="entry name" value="Periplasmic binding protein-like II"/>
    <property type="match status" value="1"/>
</dbReference>
<dbReference type="Pfam" id="PF00800">
    <property type="entry name" value="PDT"/>
    <property type="match status" value="1"/>
</dbReference>
<dbReference type="CDD" id="cd04905">
    <property type="entry name" value="ACT_CM-PDT"/>
    <property type="match status" value="1"/>
</dbReference>
<evidence type="ECO:0000256" key="10">
    <source>
        <dbReference type="RuleBase" id="RU361254"/>
    </source>
</evidence>
<comment type="caution">
    <text evidence="13">The sequence shown here is derived from an EMBL/GenBank/DDBJ whole genome shotgun (WGS) entry which is preliminary data.</text>
</comment>
<dbReference type="PROSITE" id="PS00858">
    <property type="entry name" value="PREPHENATE_DEHYDR_2"/>
    <property type="match status" value="1"/>
</dbReference>
<dbReference type="InterPro" id="IPR002912">
    <property type="entry name" value="ACT_dom"/>
</dbReference>
<dbReference type="GO" id="GO:0005737">
    <property type="term" value="C:cytoplasm"/>
    <property type="evidence" value="ECO:0007669"/>
    <property type="project" value="TreeGrafter"/>
</dbReference>
<evidence type="ECO:0000256" key="3">
    <source>
        <dbReference type="ARBA" id="ARBA00021872"/>
    </source>
</evidence>
<evidence type="ECO:0000256" key="6">
    <source>
        <dbReference type="ARBA" id="ARBA00023222"/>
    </source>
</evidence>
<evidence type="ECO:0000256" key="5">
    <source>
        <dbReference type="ARBA" id="ARBA00023141"/>
    </source>
</evidence>
<keyword evidence="6 10" id="KW-0584">Phenylalanine biosynthesis</keyword>
<gene>
    <name evidence="10 13" type="primary">pheA</name>
    <name evidence="13" type="ORF">M3202_01090</name>
</gene>
<keyword evidence="4 10" id="KW-0028">Amino-acid biosynthesis</keyword>
<dbReference type="FunFam" id="3.30.70.260:FF:000012">
    <property type="entry name" value="Prephenate dehydratase"/>
    <property type="match status" value="1"/>
</dbReference>
<feature type="site" description="Essential for prephenate dehydratase activity" evidence="9">
    <location>
        <position position="173"/>
    </location>
</feature>
<dbReference type="InterPro" id="IPR008242">
    <property type="entry name" value="Chor_mutase/pphenate_deHydtase"/>
</dbReference>
<dbReference type="CDD" id="cd13633">
    <property type="entry name" value="PBP2_Sa-PDT_like"/>
    <property type="match status" value="1"/>
</dbReference>
<dbReference type="GO" id="GO:0004664">
    <property type="term" value="F:prephenate dehydratase activity"/>
    <property type="evidence" value="ECO:0007669"/>
    <property type="project" value="UniProtKB-UniRule"/>
</dbReference>
<keyword evidence="7 10" id="KW-0456">Lyase</keyword>
<accession>A0A9X2DMF0</accession>
<protein>
    <recommendedName>
        <fullName evidence="3 10">Prephenate dehydratase</fullName>
        <shortName evidence="10">PDT</shortName>
        <ecNumber evidence="2 10">4.2.1.51</ecNumber>
    </recommendedName>
</protein>
<dbReference type="Pfam" id="PF01842">
    <property type="entry name" value="ACT"/>
    <property type="match status" value="1"/>
</dbReference>
<dbReference type="Gene3D" id="3.40.190.10">
    <property type="entry name" value="Periplasmic binding protein-like II"/>
    <property type="match status" value="2"/>
</dbReference>
<comment type="catalytic activity">
    <reaction evidence="8 10">
        <text>prephenate + H(+) = 3-phenylpyruvate + CO2 + H2O</text>
        <dbReference type="Rhea" id="RHEA:21648"/>
        <dbReference type="ChEBI" id="CHEBI:15377"/>
        <dbReference type="ChEBI" id="CHEBI:15378"/>
        <dbReference type="ChEBI" id="CHEBI:16526"/>
        <dbReference type="ChEBI" id="CHEBI:18005"/>
        <dbReference type="ChEBI" id="CHEBI:29934"/>
        <dbReference type="EC" id="4.2.1.51"/>
    </reaction>
</comment>
<feature type="domain" description="ACT" evidence="12">
    <location>
        <begin position="199"/>
        <end position="276"/>
    </location>
</feature>
<evidence type="ECO:0000256" key="9">
    <source>
        <dbReference type="PIRSR" id="PIRSR001500-2"/>
    </source>
</evidence>
<dbReference type="AlphaFoldDB" id="A0A9X2DMF0"/>
<dbReference type="InterPro" id="IPR018528">
    <property type="entry name" value="Preph_deHydtase_CS"/>
</dbReference>
<dbReference type="PIRSF" id="PIRSF001500">
    <property type="entry name" value="Chor_mut_pdt_Ppr"/>
    <property type="match status" value="1"/>
</dbReference>
<evidence type="ECO:0000313" key="13">
    <source>
        <dbReference type="EMBL" id="MCM3712665.1"/>
    </source>
</evidence>